<proteinExistence type="predicted"/>
<name>A0ABW3ZVV7_9BACI</name>
<accession>A0ABW3ZVV7</accession>
<keyword evidence="2" id="KW-1185">Reference proteome</keyword>
<gene>
    <name evidence="1" type="ORF">ACFQ4A_09805</name>
</gene>
<organism evidence="1 2">
    <name type="scientific">Lentibacillus salinarum</name>
    <dbReference type="NCBI Taxonomy" id="446820"/>
    <lineage>
        <taxon>Bacteria</taxon>
        <taxon>Bacillati</taxon>
        <taxon>Bacillota</taxon>
        <taxon>Bacilli</taxon>
        <taxon>Bacillales</taxon>
        <taxon>Bacillaceae</taxon>
        <taxon>Lentibacillus</taxon>
    </lineage>
</organism>
<dbReference type="EMBL" id="JBHTNH010000020">
    <property type="protein sequence ID" value="MFD1361948.1"/>
    <property type="molecule type" value="Genomic_DNA"/>
</dbReference>
<evidence type="ECO:0000313" key="2">
    <source>
        <dbReference type="Proteomes" id="UP001597178"/>
    </source>
</evidence>
<reference evidence="2" key="1">
    <citation type="journal article" date="2019" name="Int. J. Syst. Evol. Microbiol.">
        <title>The Global Catalogue of Microorganisms (GCM) 10K type strain sequencing project: providing services to taxonomists for standard genome sequencing and annotation.</title>
        <authorList>
            <consortium name="The Broad Institute Genomics Platform"/>
            <consortium name="The Broad Institute Genome Sequencing Center for Infectious Disease"/>
            <person name="Wu L."/>
            <person name="Ma J."/>
        </authorList>
    </citation>
    <scope>NUCLEOTIDE SEQUENCE [LARGE SCALE GENOMIC DNA]</scope>
    <source>
        <strain evidence="2">CCUG 54822</strain>
    </source>
</reference>
<dbReference type="RefSeq" id="WP_382400031.1">
    <property type="nucleotide sequence ID" value="NZ_JBHTNH010000020.1"/>
</dbReference>
<evidence type="ECO:0000313" key="1">
    <source>
        <dbReference type="EMBL" id="MFD1361948.1"/>
    </source>
</evidence>
<dbReference type="Proteomes" id="UP001597178">
    <property type="component" value="Unassembled WGS sequence"/>
</dbReference>
<sequence length="109" mass="12234">MLNSATTAQERQDLLNCSKIDNLDLMAIVQSIMHNRGTSSGLSSGNIHKLQTLTRARRELVQEESAVQNRIRVYVDHIFREYQGKSIGLMGSVSTFSPFPNCSVRPRVI</sequence>
<comment type="caution">
    <text evidence="1">The sequence shown here is derived from an EMBL/GenBank/DDBJ whole genome shotgun (WGS) entry which is preliminary data.</text>
</comment>
<protein>
    <submittedName>
        <fullName evidence="1">Transposase</fullName>
    </submittedName>
</protein>